<feature type="region of interest" description="Disordered" evidence="1">
    <location>
        <begin position="114"/>
        <end position="149"/>
    </location>
</feature>
<keyword evidence="2" id="KW-1185">Reference proteome</keyword>
<evidence type="ECO:0000313" key="3">
    <source>
        <dbReference type="WBParaSite" id="jg19885"/>
    </source>
</evidence>
<dbReference type="Proteomes" id="UP000887574">
    <property type="component" value="Unplaced"/>
</dbReference>
<dbReference type="WBParaSite" id="jg19885">
    <property type="protein sequence ID" value="jg19885"/>
    <property type="gene ID" value="jg19885"/>
</dbReference>
<name>A0A915DIQ2_9BILA</name>
<feature type="compositionally biased region" description="Acidic residues" evidence="1">
    <location>
        <begin position="132"/>
        <end position="141"/>
    </location>
</feature>
<dbReference type="AlphaFoldDB" id="A0A915DIQ2"/>
<protein>
    <submittedName>
        <fullName evidence="3">Uncharacterized protein</fullName>
    </submittedName>
</protein>
<feature type="region of interest" description="Disordered" evidence="1">
    <location>
        <begin position="45"/>
        <end position="80"/>
    </location>
</feature>
<evidence type="ECO:0000256" key="1">
    <source>
        <dbReference type="SAM" id="MobiDB-lite"/>
    </source>
</evidence>
<organism evidence="2 3">
    <name type="scientific">Ditylenchus dipsaci</name>
    <dbReference type="NCBI Taxonomy" id="166011"/>
    <lineage>
        <taxon>Eukaryota</taxon>
        <taxon>Metazoa</taxon>
        <taxon>Ecdysozoa</taxon>
        <taxon>Nematoda</taxon>
        <taxon>Chromadorea</taxon>
        <taxon>Rhabditida</taxon>
        <taxon>Tylenchina</taxon>
        <taxon>Tylenchomorpha</taxon>
        <taxon>Sphaerularioidea</taxon>
        <taxon>Anguinidae</taxon>
        <taxon>Anguininae</taxon>
        <taxon>Ditylenchus</taxon>
    </lineage>
</organism>
<sequence>MLGEFVAMNKTPDFKLSTQSNQYLDEAIRDEIEHTKKMSTNSLYLPQSHQQPRHFRTTSTNSGYRGSATSKTNGNSLPDNEIMPSVGAVSLYLFLLPHLTSGSSSSVYAVHLPTKSSYSSQTRRRRNSIISESDESYETDEDNKNSVPSTTITVRQINKNNDTVFENQPHRYSTNLKIR</sequence>
<proteinExistence type="predicted"/>
<reference evidence="3" key="1">
    <citation type="submission" date="2022-11" db="UniProtKB">
        <authorList>
            <consortium name="WormBaseParasite"/>
        </authorList>
    </citation>
    <scope>IDENTIFICATION</scope>
</reference>
<feature type="compositionally biased region" description="Polar residues" evidence="1">
    <location>
        <begin position="57"/>
        <end position="78"/>
    </location>
</feature>
<accession>A0A915DIQ2</accession>
<evidence type="ECO:0000313" key="2">
    <source>
        <dbReference type="Proteomes" id="UP000887574"/>
    </source>
</evidence>